<protein>
    <submittedName>
        <fullName evidence="6">Thiol-disulfide oxidoreductase ResA</fullName>
    </submittedName>
</protein>
<sequence length="198" mass="22617">MTHKFLIYLAIPVFLACNVAGNVMNKVESAFDVVGDQDSIKIKGDERGYIVKTGDMAPDFELVMADGSKKRLSSLRGKVVMLQFTASWCGVCRKEMPYIESDIWLKNKNRKDFALFAIDYKETKEKAIEFADKIGITYPMTLDLDGKIFDLFCSKGAGVTRNIIIDRKGKIIMLTRLFDMDEFNKMREVIENELKNKK</sequence>
<comment type="subcellular location">
    <subcellularLocation>
        <location evidence="1">Cell envelope</location>
    </subcellularLocation>
</comment>
<dbReference type="PROSITE" id="PS51352">
    <property type="entry name" value="THIOREDOXIN_2"/>
    <property type="match status" value="1"/>
</dbReference>
<feature type="domain" description="Thioredoxin" evidence="5">
    <location>
        <begin position="51"/>
        <end position="195"/>
    </location>
</feature>
<dbReference type="Pfam" id="PF00578">
    <property type="entry name" value="AhpC-TSA"/>
    <property type="match status" value="1"/>
</dbReference>
<gene>
    <name evidence="6" type="primary">resA_77</name>
    <name evidence="6" type="ORF">SDC9_82826</name>
</gene>
<dbReference type="InterPro" id="IPR050553">
    <property type="entry name" value="Thioredoxin_ResA/DsbE_sf"/>
</dbReference>
<dbReference type="PROSITE" id="PS51257">
    <property type="entry name" value="PROKAR_LIPOPROTEIN"/>
    <property type="match status" value="1"/>
</dbReference>
<dbReference type="GO" id="GO:0030313">
    <property type="term" value="C:cell envelope"/>
    <property type="evidence" value="ECO:0007669"/>
    <property type="project" value="UniProtKB-SubCell"/>
</dbReference>
<evidence type="ECO:0000256" key="4">
    <source>
        <dbReference type="ARBA" id="ARBA00023284"/>
    </source>
</evidence>
<dbReference type="InterPro" id="IPR013766">
    <property type="entry name" value="Thioredoxin_domain"/>
</dbReference>
<dbReference type="InterPro" id="IPR036249">
    <property type="entry name" value="Thioredoxin-like_sf"/>
</dbReference>
<accession>A0A644Z8B0</accession>
<proteinExistence type="predicted"/>
<dbReference type="PANTHER" id="PTHR42852:SF6">
    <property type="entry name" value="THIOL:DISULFIDE INTERCHANGE PROTEIN DSBE"/>
    <property type="match status" value="1"/>
</dbReference>
<keyword evidence="2" id="KW-0201">Cytochrome c-type biogenesis</keyword>
<reference evidence="6" key="1">
    <citation type="submission" date="2019-08" db="EMBL/GenBank/DDBJ databases">
        <authorList>
            <person name="Kucharzyk K."/>
            <person name="Murdoch R.W."/>
            <person name="Higgins S."/>
            <person name="Loffler F."/>
        </authorList>
    </citation>
    <scope>NUCLEOTIDE SEQUENCE</scope>
</reference>
<evidence type="ECO:0000256" key="3">
    <source>
        <dbReference type="ARBA" id="ARBA00023157"/>
    </source>
</evidence>
<dbReference type="InterPro" id="IPR000866">
    <property type="entry name" value="AhpC/TSA"/>
</dbReference>
<evidence type="ECO:0000256" key="1">
    <source>
        <dbReference type="ARBA" id="ARBA00004196"/>
    </source>
</evidence>
<evidence type="ECO:0000313" key="6">
    <source>
        <dbReference type="EMBL" id="MPM36231.1"/>
    </source>
</evidence>
<comment type="caution">
    <text evidence="6">The sequence shown here is derived from an EMBL/GenBank/DDBJ whole genome shotgun (WGS) entry which is preliminary data.</text>
</comment>
<dbReference type="GO" id="GO:0017004">
    <property type="term" value="P:cytochrome complex assembly"/>
    <property type="evidence" value="ECO:0007669"/>
    <property type="project" value="UniProtKB-KW"/>
</dbReference>
<evidence type="ECO:0000256" key="2">
    <source>
        <dbReference type="ARBA" id="ARBA00022748"/>
    </source>
</evidence>
<dbReference type="PANTHER" id="PTHR42852">
    <property type="entry name" value="THIOL:DISULFIDE INTERCHANGE PROTEIN DSBE"/>
    <property type="match status" value="1"/>
</dbReference>
<dbReference type="AlphaFoldDB" id="A0A644Z8B0"/>
<dbReference type="SUPFAM" id="SSF52833">
    <property type="entry name" value="Thioredoxin-like"/>
    <property type="match status" value="1"/>
</dbReference>
<organism evidence="6">
    <name type="scientific">bioreactor metagenome</name>
    <dbReference type="NCBI Taxonomy" id="1076179"/>
    <lineage>
        <taxon>unclassified sequences</taxon>
        <taxon>metagenomes</taxon>
        <taxon>ecological metagenomes</taxon>
    </lineage>
</organism>
<name>A0A644Z8B0_9ZZZZ</name>
<keyword evidence="4" id="KW-0676">Redox-active center</keyword>
<dbReference type="GO" id="GO:0016491">
    <property type="term" value="F:oxidoreductase activity"/>
    <property type="evidence" value="ECO:0007669"/>
    <property type="project" value="InterPro"/>
</dbReference>
<keyword evidence="3" id="KW-1015">Disulfide bond</keyword>
<evidence type="ECO:0000259" key="5">
    <source>
        <dbReference type="PROSITE" id="PS51352"/>
    </source>
</evidence>
<dbReference type="CDD" id="cd02966">
    <property type="entry name" value="TlpA_like_family"/>
    <property type="match status" value="1"/>
</dbReference>
<dbReference type="Gene3D" id="3.40.30.10">
    <property type="entry name" value="Glutaredoxin"/>
    <property type="match status" value="1"/>
</dbReference>
<dbReference type="GO" id="GO:0016209">
    <property type="term" value="F:antioxidant activity"/>
    <property type="evidence" value="ECO:0007669"/>
    <property type="project" value="InterPro"/>
</dbReference>
<dbReference type="EMBL" id="VSSQ01007541">
    <property type="protein sequence ID" value="MPM36231.1"/>
    <property type="molecule type" value="Genomic_DNA"/>
</dbReference>